<protein>
    <recommendedName>
        <fullName evidence="2">serine O-acetyltransferase</fullName>
        <ecNumber evidence="2">2.3.1.30</ecNumber>
    </recommendedName>
</protein>
<comment type="catalytic activity">
    <reaction evidence="6">
        <text>L-serine + acetyl-CoA = O-acetyl-L-serine + CoA</text>
        <dbReference type="Rhea" id="RHEA:24560"/>
        <dbReference type="ChEBI" id="CHEBI:33384"/>
        <dbReference type="ChEBI" id="CHEBI:57287"/>
        <dbReference type="ChEBI" id="CHEBI:57288"/>
        <dbReference type="ChEBI" id="CHEBI:58340"/>
        <dbReference type="EC" id="2.3.1.30"/>
    </reaction>
</comment>
<comment type="similarity">
    <text evidence="1">Belongs to the transferase hexapeptide repeat family.</text>
</comment>
<dbReference type="Gene3D" id="1.10.3130.10">
    <property type="entry name" value="serine acetyltransferase, domain 1"/>
    <property type="match status" value="1"/>
</dbReference>
<dbReference type="InterPro" id="IPR001451">
    <property type="entry name" value="Hexapep"/>
</dbReference>
<feature type="region of interest" description="Disordered" evidence="7">
    <location>
        <begin position="310"/>
        <end position="334"/>
    </location>
</feature>
<dbReference type="Gene3D" id="2.160.10.10">
    <property type="entry name" value="Hexapeptide repeat proteins"/>
    <property type="match status" value="1"/>
</dbReference>
<dbReference type="GO" id="GO:0009001">
    <property type="term" value="F:serine O-acetyltransferase activity"/>
    <property type="evidence" value="ECO:0007669"/>
    <property type="project" value="UniProtKB-EC"/>
</dbReference>
<evidence type="ECO:0000256" key="4">
    <source>
        <dbReference type="ARBA" id="ARBA00022679"/>
    </source>
</evidence>
<dbReference type="GO" id="GO:0008652">
    <property type="term" value="P:amino acid biosynthetic process"/>
    <property type="evidence" value="ECO:0007669"/>
    <property type="project" value="UniProtKB-KW"/>
</dbReference>
<keyword evidence="3" id="KW-0028">Amino-acid biosynthesis</keyword>
<keyword evidence="9" id="KW-1185">Reference proteome</keyword>
<sequence>MSFRDHHEPASHSPASLAAQPQWELRQIVDELRAVRAQWREGLASNQECGAREFPSRQHLRDIIKALCAALFPMRLGPLDLQQESEDFFVGHTLDTTLTGLHEQVRRELSYHARQHGLQQTVSIEQQALAIVQRFARALPRIRAQLDTDVAAAFHGDPAAHSVDEVLLCYPGILAIIHYRLAHTLYALGAPLVARIIAEVAHSQTGIDIHPGANIGSSFFIDHGTGVVIGETAIIGERVRIYQAVTLGAKRFPAGFDGVLKKGLARHPIVQDDVVIYAGATILGRVTIGQGSVIGGNVWLTRSVAPGSHVTQAHNQQEAADLPAPSHPAFAHHP</sequence>
<evidence type="ECO:0000256" key="3">
    <source>
        <dbReference type="ARBA" id="ARBA00022605"/>
    </source>
</evidence>
<evidence type="ECO:0000256" key="6">
    <source>
        <dbReference type="ARBA" id="ARBA00049486"/>
    </source>
</evidence>
<dbReference type="KEGG" id="jsv:CNX70_03955"/>
<dbReference type="Proteomes" id="UP000218437">
    <property type="component" value="Chromosome"/>
</dbReference>
<gene>
    <name evidence="8" type="ORF">CNX70_03955</name>
</gene>
<evidence type="ECO:0000313" key="9">
    <source>
        <dbReference type="Proteomes" id="UP000218437"/>
    </source>
</evidence>
<name>A0A290WRC9_9BURK</name>
<dbReference type="InterPro" id="IPR011004">
    <property type="entry name" value="Trimer_LpxA-like_sf"/>
</dbReference>
<proteinExistence type="inferred from homology"/>
<accession>A0A290WRC9</accession>
<dbReference type="CDD" id="cd03354">
    <property type="entry name" value="LbH_SAT"/>
    <property type="match status" value="1"/>
</dbReference>
<dbReference type="PANTHER" id="PTHR42811">
    <property type="entry name" value="SERINE ACETYLTRANSFERASE"/>
    <property type="match status" value="1"/>
</dbReference>
<dbReference type="EMBL" id="CP023422">
    <property type="protein sequence ID" value="ATD59443.1"/>
    <property type="molecule type" value="Genomic_DNA"/>
</dbReference>
<dbReference type="InterPro" id="IPR042122">
    <property type="entry name" value="Ser_AcTrfase_N_sf"/>
</dbReference>
<dbReference type="NCBIfam" id="NF041874">
    <property type="entry name" value="EPS_EpsC"/>
    <property type="match status" value="1"/>
</dbReference>
<evidence type="ECO:0000313" key="8">
    <source>
        <dbReference type="EMBL" id="ATD59443.1"/>
    </source>
</evidence>
<evidence type="ECO:0000256" key="7">
    <source>
        <dbReference type="SAM" id="MobiDB-lite"/>
    </source>
</evidence>
<dbReference type="InterPro" id="IPR045304">
    <property type="entry name" value="LbH_SAT"/>
</dbReference>
<evidence type="ECO:0000256" key="2">
    <source>
        <dbReference type="ARBA" id="ARBA00013266"/>
    </source>
</evidence>
<keyword evidence="4 8" id="KW-0808">Transferase</keyword>
<evidence type="ECO:0000256" key="5">
    <source>
        <dbReference type="ARBA" id="ARBA00023315"/>
    </source>
</evidence>
<keyword evidence="5" id="KW-0012">Acyltransferase</keyword>
<dbReference type="InterPro" id="IPR053376">
    <property type="entry name" value="Serine_acetyltransferase"/>
</dbReference>
<evidence type="ECO:0000256" key="1">
    <source>
        <dbReference type="ARBA" id="ARBA00007274"/>
    </source>
</evidence>
<dbReference type="SUPFAM" id="SSF51161">
    <property type="entry name" value="Trimeric LpxA-like enzymes"/>
    <property type="match status" value="1"/>
</dbReference>
<dbReference type="EC" id="2.3.1.30" evidence="2"/>
<feature type="compositionally biased region" description="Low complexity" evidence="7">
    <location>
        <begin position="323"/>
        <end position="334"/>
    </location>
</feature>
<dbReference type="Pfam" id="PF00132">
    <property type="entry name" value="Hexapep"/>
    <property type="match status" value="1"/>
</dbReference>
<reference evidence="8 9" key="1">
    <citation type="submission" date="2017-09" db="EMBL/GenBank/DDBJ databases">
        <title>Complete genome sequence of Janthinobacterium svalbardensis PAMC 27463.</title>
        <authorList>
            <person name="Cho Y.-J."/>
            <person name="Cho A."/>
            <person name="Kim O.-S."/>
            <person name="Lee J.-I."/>
        </authorList>
    </citation>
    <scope>NUCLEOTIDE SEQUENCE [LARGE SCALE GENOMIC DNA]</scope>
    <source>
        <strain evidence="8 9">PAMC 27463</strain>
    </source>
</reference>
<dbReference type="AlphaFoldDB" id="A0A290WRC9"/>
<organism evidence="8 9">
    <name type="scientific">Janthinobacterium svalbardensis</name>
    <dbReference type="NCBI Taxonomy" id="368607"/>
    <lineage>
        <taxon>Bacteria</taxon>
        <taxon>Pseudomonadati</taxon>
        <taxon>Pseudomonadota</taxon>
        <taxon>Betaproteobacteria</taxon>
        <taxon>Burkholderiales</taxon>
        <taxon>Oxalobacteraceae</taxon>
        <taxon>Janthinobacterium</taxon>
    </lineage>
</organism>